<comment type="caution">
    <text evidence="9">The sequence shown here is derived from an EMBL/GenBank/DDBJ whole genome shotgun (WGS) entry which is preliminary data.</text>
</comment>
<evidence type="ECO:0000256" key="3">
    <source>
        <dbReference type="ARBA" id="ARBA00022833"/>
    </source>
</evidence>
<evidence type="ECO:0000256" key="7">
    <source>
        <dbReference type="SAM" id="MobiDB-lite"/>
    </source>
</evidence>
<dbReference type="PROSITE" id="PS50950">
    <property type="entry name" value="ZF_THAP"/>
    <property type="match status" value="1"/>
</dbReference>
<feature type="coiled-coil region" evidence="6">
    <location>
        <begin position="277"/>
        <end position="304"/>
    </location>
</feature>
<proteinExistence type="predicted"/>
<evidence type="ECO:0000256" key="2">
    <source>
        <dbReference type="ARBA" id="ARBA00022771"/>
    </source>
</evidence>
<organism evidence="9 10">
    <name type="scientific">Polypedilum vanderplanki</name>
    <name type="common">Sleeping chironomid midge</name>
    <dbReference type="NCBI Taxonomy" id="319348"/>
    <lineage>
        <taxon>Eukaryota</taxon>
        <taxon>Metazoa</taxon>
        <taxon>Ecdysozoa</taxon>
        <taxon>Arthropoda</taxon>
        <taxon>Hexapoda</taxon>
        <taxon>Insecta</taxon>
        <taxon>Pterygota</taxon>
        <taxon>Neoptera</taxon>
        <taxon>Endopterygota</taxon>
        <taxon>Diptera</taxon>
        <taxon>Nematocera</taxon>
        <taxon>Chironomoidea</taxon>
        <taxon>Chironomidae</taxon>
        <taxon>Chironominae</taxon>
        <taxon>Polypedilum</taxon>
        <taxon>Polypedilum</taxon>
    </lineage>
</organism>
<dbReference type="OrthoDB" id="7791694at2759"/>
<keyword evidence="6" id="KW-0175">Coiled coil</keyword>
<evidence type="ECO:0000256" key="1">
    <source>
        <dbReference type="ARBA" id="ARBA00022723"/>
    </source>
</evidence>
<evidence type="ECO:0000256" key="6">
    <source>
        <dbReference type="SAM" id="Coils"/>
    </source>
</evidence>
<keyword evidence="3" id="KW-0862">Zinc</keyword>
<gene>
    <name evidence="9" type="ORF">PVAND_010906</name>
</gene>
<dbReference type="SMART" id="SM00980">
    <property type="entry name" value="THAP"/>
    <property type="match status" value="1"/>
</dbReference>
<dbReference type="Proteomes" id="UP001107558">
    <property type="component" value="Chromosome 1"/>
</dbReference>
<protein>
    <recommendedName>
        <fullName evidence="8">THAP-type domain-containing protein</fullName>
    </recommendedName>
</protein>
<dbReference type="GO" id="GO:0003677">
    <property type="term" value="F:DNA binding"/>
    <property type="evidence" value="ECO:0007669"/>
    <property type="project" value="UniProtKB-UniRule"/>
</dbReference>
<keyword evidence="10" id="KW-1185">Reference proteome</keyword>
<evidence type="ECO:0000256" key="4">
    <source>
        <dbReference type="ARBA" id="ARBA00023125"/>
    </source>
</evidence>
<dbReference type="EMBL" id="JADBJN010000001">
    <property type="protein sequence ID" value="KAG5681474.1"/>
    <property type="molecule type" value="Genomic_DNA"/>
</dbReference>
<evidence type="ECO:0000259" key="8">
    <source>
        <dbReference type="PROSITE" id="PS50950"/>
    </source>
</evidence>
<reference evidence="9" key="1">
    <citation type="submission" date="2021-03" db="EMBL/GenBank/DDBJ databases">
        <title>Chromosome level genome of the anhydrobiotic midge Polypedilum vanderplanki.</title>
        <authorList>
            <person name="Yoshida Y."/>
            <person name="Kikawada T."/>
            <person name="Gusev O."/>
        </authorList>
    </citation>
    <scope>NUCLEOTIDE SEQUENCE</scope>
    <source>
        <strain evidence="9">NIAS01</strain>
        <tissue evidence="9">Whole body or cell culture</tissue>
    </source>
</reference>
<dbReference type="Pfam" id="PF05485">
    <property type="entry name" value="THAP"/>
    <property type="match status" value="1"/>
</dbReference>
<dbReference type="SUPFAM" id="SSF57716">
    <property type="entry name" value="Glucocorticoid receptor-like (DNA-binding domain)"/>
    <property type="match status" value="1"/>
</dbReference>
<accession>A0A9J6CGY9</accession>
<feature type="compositionally biased region" description="Low complexity" evidence="7">
    <location>
        <begin position="239"/>
        <end position="248"/>
    </location>
</feature>
<name>A0A9J6CGY9_POLVA</name>
<evidence type="ECO:0000313" key="10">
    <source>
        <dbReference type="Proteomes" id="UP001107558"/>
    </source>
</evidence>
<dbReference type="GO" id="GO:0008270">
    <property type="term" value="F:zinc ion binding"/>
    <property type="evidence" value="ECO:0007669"/>
    <property type="project" value="UniProtKB-KW"/>
</dbReference>
<dbReference type="InterPro" id="IPR006612">
    <property type="entry name" value="THAP_Znf"/>
</dbReference>
<feature type="region of interest" description="Disordered" evidence="7">
    <location>
        <begin position="228"/>
        <end position="248"/>
    </location>
</feature>
<sequence>MSQNRKICLYKNCDRQTGLTLFRFPTNKERFLVWAEYAGLELNGDVDILEPRYLCEKHFSLNYISNQSRRKMLVHTAVPHKWNESEVNTTHMPIKYKIIEPLVRKQRKIIHPPREISNKSIETSPKILNNSNNNKRKILQEAYEAAAEEEYIEEYVDEQHKQNDLILESNDNLILEDTNSPSRKKAPQRTYNCIVVKPSQKPKTIMNYIKPINNDEMKEEETFFVTEEGSDTKVERKSQSASVGSSSQVSTTNVQLKPIESYSEFIFNNEIYVQMPKRIFEEEKEKLRAESLKYKNMLLKLKQQIDSCIE</sequence>
<evidence type="ECO:0000313" key="9">
    <source>
        <dbReference type="EMBL" id="KAG5681474.1"/>
    </source>
</evidence>
<dbReference type="AlphaFoldDB" id="A0A9J6CGY9"/>
<feature type="domain" description="THAP-type" evidence="8">
    <location>
        <begin position="1"/>
        <end position="82"/>
    </location>
</feature>
<keyword evidence="4 5" id="KW-0238">DNA-binding</keyword>
<evidence type="ECO:0000256" key="5">
    <source>
        <dbReference type="PROSITE-ProRule" id="PRU00309"/>
    </source>
</evidence>
<keyword evidence="1" id="KW-0479">Metal-binding</keyword>
<keyword evidence="2 5" id="KW-0863">Zinc-finger</keyword>